<comment type="caution">
    <text evidence="1">The sequence shown here is derived from an EMBL/GenBank/DDBJ whole genome shotgun (WGS) entry which is preliminary data.</text>
</comment>
<sequence length="99" mass="10490">MPSENSSNRTSWSLYEAHDLLSLLGTNHSPSSDAIATADGGLVETETGFDFSTVVFDTGAGSVTLPARQNAVVYASIGMNYSKILSGEHPCPYKCSDRS</sequence>
<gene>
    <name evidence="1" type="ORF">Cob_v001780</name>
</gene>
<keyword evidence="2" id="KW-1185">Reference proteome</keyword>
<dbReference type="AlphaFoldDB" id="A0A484G533"/>
<accession>A0A484G533</accession>
<proteinExistence type="predicted"/>
<dbReference type="EMBL" id="AMCV02000002">
    <property type="protein sequence ID" value="TDZ25382.1"/>
    <property type="molecule type" value="Genomic_DNA"/>
</dbReference>
<evidence type="ECO:0000313" key="2">
    <source>
        <dbReference type="Proteomes" id="UP000014480"/>
    </source>
</evidence>
<evidence type="ECO:0000313" key="1">
    <source>
        <dbReference type="EMBL" id="TDZ25382.1"/>
    </source>
</evidence>
<organism evidence="1 2">
    <name type="scientific">Colletotrichum orbiculare (strain 104-T / ATCC 96160 / CBS 514.97 / LARS 414 / MAFF 240422)</name>
    <name type="common">Cucumber anthracnose fungus</name>
    <name type="synonym">Colletotrichum lagenarium</name>
    <dbReference type="NCBI Taxonomy" id="1213857"/>
    <lineage>
        <taxon>Eukaryota</taxon>
        <taxon>Fungi</taxon>
        <taxon>Dikarya</taxon>
        <taxon>Ascomycota</taxon>
        <taxon>Pezizomycotina</taxon>
        <taxon>Sordariomycetes</taxon>
        <taxon>Hypocreomycetidae</taxon>
        <taxon>Glomerellales</taxon>
        <taxon>Glomerellaceae</taxon>
        <taxon>Colletotrichum</taxon>
        <taxon>Colletotrichum orbiculare species complex</taxon>
    </lineage>
</organism>
<protein>
    <submittedName>
        <fullName evidence="1">Uncharacterized protein</fullName>
    </submittedName>
</protein>
<name>A0A484G533_COLOR</name>
<dbReference type="OrthoDB" id="771136at2759"/>
<dbReference type="Proteomes" id="UP000014480">
    <property type="component" value="Unassembled WGS sequence"/>
</dbReference>
<dbReference type="STRING" id="1213857.A0A484G533"/>
<reference evidence="2" key="1">
    <citation type="journal article" date="2013" name="New Phytol.">
        <title>Comparative genomic and transcriptomic analyses reveal the hemibiotrophic stage shift of Colletotrichum fungi.</title>
        <authorList>
            <person name="Gan P."/>
            <person name="Ikeda K."/>
            <person name="Irieda H."/>
            <person name="Narusaka M."/>
            <person name="O'Connell R.J."/>
            <person name="Narusaka Y."/>
            <person name="Takano Y."/>
            <person name="Kubo Y."/>
            <person name="Shirasu K."/>
        </authorList>
    </citation>
    <scope>NUCLEOTIDE SEQUENCE [LARGE SCALE GENOMIC DNA]</scope>
    <source>
        <strain evidence="2">104-T / ATCC 96160 / CBS 514.97 / LARS 414 / MAFF 240422</strain>
    </source>
</reference>
<reference evidence="2" key="2">
    <citation type="journal article" date="2019" name="Mol. Plant Microbe Interact.">
        <title>Genome sequence resources for four phytopathogenic fungi from the Colletotrichum orbiculare species complex.</title>
        <authorList>
            <person name="Gan P."/>
            <person name="Tsushima A."/>
            <person name="Narusaka M."/>
            <person name="Narusaka Y."/>
            <person name="Takano Y."/>
            <person name="Kubo Y."/>
            <person name="Shirasu K."/>
        </authorList>
    </citation>
    <scope>GENOME REANNOTATION</scope>
    <source>
        <strain evidence="2">104-T / ATCC 96160 / CBS 514.97 / LARS 414 / MAFF 240422</strain>
    </source>
</reference>